<dbReference type="InterPro" id="IPR000160">
    <property type="entry name" value="GGDEF_dom"/>
</dbReference>
<dbReference type="InterPro" id="IPR029020">
    <property type="entry name" value="Ammonium/urea_transptr"/>
</dbReference>
<dbReference type="PROSITE" id="PS50887">
    <property type="entry name" value="GGDEF"/>
    <property type="match status" value="1"/>
</dbReference>
<comment type="caution">
    <text evidence="11">The sequence shown here is derived from an EMBL/GenBank/DDBJ whole genome shotgun (WGS) entry which is preliminary data.</text>
</comment>
<dbReference type="Pfam" id="PF00989">
    <property type="entry name" value="PAS"/>
    <property type="match status" value="1"/>
</dbReference>
<dbReference type="PROSITE" id="PS50883">
    <property type="entry name" value="EAL"/>
    <property type="match status" value="1"/>
</dbReference>
<dbReference type="InterPro" id="IPR013767">
    <property type="entry name" value="PAS_fold"/>
</dbReference>
<dbReference type="CDD" id="cd00130">
    <property type="entry name" value="PAS"/>
    <property type="match status" value="1"/>
</dbReference>
<dbReference type="InterPro" id="IPR035919">
    <property type="entry name" value="EAL_sf"/>
</dbReference>
<feature type="transmembrane region" description="Helical" evidence="7">
    <location>
        <begin position="347"/>
        <end position="368"/>
    </location>
</feature>
<evidence type="ECO:0000256" key="7">
    <source>
        <dbReference type="SAM" id="Phobius"/>
    </source>
</evidence>
<dbReference type="SUPFAM" id="SSF111352">
    <property type="entry name" value="Ammonium transporter"/>
    <property type="match status" value="1"/>
</dbReference>
<protein>
    <recommendedName>
        <fullName evidence="13">Ammonium transporter</fullName>
    </recommendedName>
</protein>
<dbReference type="PROSITE" id="PS50112">
    <property type="entry name" value="PAS"/>
    <property type="match status" value="1"/>
</dbReference>
<feature type="transmembrane region" description="Helical" evidence="7">
    <location>
        <begin position="306"/>
        <end position="327"/>
    </location>
</feature>
<comment type="similarity">
    <text evidence="3">Belongs to the ammonia transporter channel (TC 1.A.11.2) family.</text>
</comment>
<dbReference type="InterPro" id="IPR000014">
    <property type="entry name" value="PAS"/>
</dbReference>
<dbReference type="SMART" id="SM00091">
    <property type="entry name" value="PAS"/>
    <property type="match status" value="1"/>
</dbReference>
<feature type="transmembrane region" description="Helical" evidence="7">
    <location>
        <begin position="112"/>
        <end position="134"/>
    </location>
</feature>
<keyword evidence="4 7" id="KW-0812">Transmembrane</keyword>
<comment type="cofactor">
    <cofactor evidence="1">
        <name>Mg(2+)</name>
        <dbReference type="ChEBI" id="CHEBI:18420"/>
    </cofactor>
</comment>
<feature type="transmembrane region" description="Helical" evidence="7">
    <location>
        <begin position="6"/>
        <end position="23"/>
    </location>
</feature>
<dbReference type="PANTHER" id="PTHR44757">
    <property type="entry name" value="DIGUANYLATE CYCLASE DGCP"/>
    <property type="match status" value="1"/>
</dbReference>
<feature type="transmembrane region" description="Helical" evidence="7">
    <location>
        <begin position="188"/>
        <end position="211"/>
    </location>
</feature>
<dbReference type="GO" id="GO:0008519">
    <property type="term" value="F:ammonium channel activity"/>
    <property type="evidence" value="ECO:0007669"/>
    <property type="project" value="InterPro"/>
</dbReference>
<feature type="transmembrane region" description="Helical" evidence="7">
    <location>
        <begin position="256"/>
        <end position="276"/>
    </location>
</feature>
<keyword evidence="5 7" id="KW-1133">Transmembrane helix</keyword>
<dbReference type="SMART" id="SM00267">
    <property type="entry name" value="GGDEF"/>
    <property type="match status" value="1"/>
</dbReference>
<reference evidence="12" key="1">
    <citation type="journal article" date="2019" name="Int. J. Syst. Evol. Microbiol.">
        <title>The Global Catalogue of Microorganisms (GCM) 10K type strain sequencing project: providing services to taxonomists for standard genome sequencing and annotation.</title>
        <authorList>
            <consortium name="The Broad Institute Genomics Platform"/>
            <consortium name="The Broad Institute Genome Sequencing Center for Infectious Disease"/>
            <person name="Wu L."/>
            <person name="Ma J."/>
        </authorList>
    </citation>
    <scope>NUCLEOTIDE SEQUENCE [LARGE SCALE GENOMIC DNA]</scope>
    <source>
        <strain evidence="12">CGMCC 1.10130</strain>
    </source>
</reference>
<feature type="transmembrane region" description="Helical" evidence="7">
    <location>
        <begin position="282"/>
        <end position="299"/>
    </location>
</feature>
<dbReference type="InterPro" id="IPR052155">
    <property type="entry name" value="Biofilm_reg_signaling"/>
</dbReference>
<sequence length="1015" mass="111906">MQYSWLLIASVLVFFMQAGFLCLETGKIRSKNSINVAAKNISDFIVAAIIFWLFGFALMFGTSQGGFVGFSNFVFGDSQSAEQISFFIFQMMFCGTAATLMSGAVAERMSFVGYLAAAAILSALIYPIPGHWSWASIYQPDNIGWLEAMGFVDFAGASVVHAVGGCVALAAIMIIGPRIGRFSDNRSFLQGSNLPMSVLGTLLIWLGWFGFNGGSTLALNDQVPMIMLNTCVSAVWGGIIAAGCHYWRQRYVDVGAILNGVIGGLVGVTAGCHAIMPVEAMFIGMCSGLIVCAGTHWIESLRIDDALGVVPAHLFCGVWGTIAVAVFGDPQVLATGLTSGGQLLVQLVGVVAICSYSFLVSYGMLWLLNRKLPLRVTAEDELQGMNISEHRASTELIDLLGSMHKQQREGTFSEPVPVEPFTEVGQIAKQYNEVIARVNEEIGKRDDAIDRFRSSEKRKSAILDSSMDSILTVDLVGRIIEFNPAAERTFGYLKSHVTGKDFIELFIIADDRVSVRESLRHKFSSSCGLLRNRRNAITLLRNSGDSFPAEITVTVADFARNSNEFTLHIRDVTRQLKLQEKLKQLAYSDPLTGLYNRTYLMDSMVRAIEHSSSFQERVVLFFLDLDRFKKINDTLGHRAGDDLLCEVANRLTRVTRADDIIARWGGDEFVVLVTGAFSDRAACDKAQDILDVMREPLQLEGREINIPTSVGIAIADNESVSADLLMQYADLAMYSAKQKGRDNYQLFQPDMAKTAARNFDYEQEMRKAVGSDDQFYMVYQPKVIASGAIVGLEALIRWQHPKEGLIAPSEFIPLAEESDLIIQLGEKAIDDVLQQMQRWQQDNKKLVPVSVNISGRHMVSGPLVEFVEERLNHYQIDGALLEVEITEGVLLTDIDRCIEVMAALKQLSIKISVDDFGTGYSSLNYLKSLPIDVLKIDRSFVDECASTVEDGQICATIISLAQNLDLITVAEGVETEQQLEFLQTRGCNMYQGYLFYKPLAAGEVSLEAAELESLV</sequence>
<dbReference type="InterPro" id="IPR001633">
    <property type="entry name" value="EAL_dom"/>
</dbReference>
<feature type="domain" description="EAL" evidence="9">
    <location>
        <begin position="758"/>
        <end position="1012"/>
    </location>
</feature>
<dbReference type="GO" id="GO:0003824">
    <property type="term" value="F:catalytic activity"/>
    <property type="evidence" value="ECO:0007669"/>
    <property type="project" value="UniProtKB-ARBA"/>
</dbReference>
<dbReference type="SUPFAM" id="SSF141868">
    <property type="entry name" value="EAL domain-like"/>
    <property type="match status" value="1"/>
</dbReference>
<dbReference type="NCBIfam" id="TIGR00254">
    <property type="entry name" value="GGDEF"/>
    <property type="match status" value="1"/>
</dbReference>
<dbReference type="RefSeq" id="WP_087506217.1">
    <property type="nucleotide sequence ID" value="NZ_BMDX01000013.1"/>
</dbReference>
<dbReference type="Pfam" id="PF00909">
    <property type="entry name" value="Ammonium_transp"/>
    <property type="match status" value="1"/>
</dbReference>
<feature type="domain" description="PAS" evidence="8">
    <location>
        <begin position="455"/>
        <end position="526"/>
    </location>
</feature>
<evidence type="ECO:0000259" key="10">
    <source>
        <dbReference type="PROSITE" id="PS50887"/>
    </source>
</evidence>
<evidence type="ECO:0000256" key="2">
    <source>
        <dbReference type="ARBA" id="ARBA00004141"/>
    </source>
</evidence>
<dbReference type="NCBIfam" id="TIGR00836">
    <property type="entry name" value="amt"/>
    <property type="match status" value="1"/>
</dbReference>
<organism evidence="11 12">
    <name type="scientific">Neiella marina</name>
    <dbReference type="NCBI Taxonomy" id="508461"/>
    <lineage>
        <taxon>Bacteria</taxon>
        <taxon>Pseudomonadati</taxon>
        <taxon>Pseudomonadota</taxon>
        <taxon>Gammaproteobacteria</taxon>
        <taxon>Alteromonadales</taxon>
        <taxon>Echinimonadaceae</taxon>
        <taxon>Neiella</taxon>
    </lineage>
</organism>
<feature type="transmembrane region" description="Helical" evidence="7">
    <location>
        <begin position="44"/>
        <end position="64"/>
    </location>
</feature>
<evidence type="ECO:0000256" key="4">
    <source>
        <dbReference type="ARBA" id="ARBA00022692"/>
    </source>
</evidence>
<evidence type="ECO:0000259" key="8">
    <source>
        <dbReference type="PROSITE" id="PS50112"/>
    </source>
</evidence>
<dbReference type="SMART" id="SM00052">
    <property type="entry name" value="EAL"/>
    <property type="match status" value="1"/>
</dbReference>
<dbReference type="InterPro" id="IPR035965">
    <property type="entry name" value="PAS-like_dom_sf"/>
</dbReference>
<dbReference type="Gene3D" id="1.10.3430.10">
    <property type="entry name" value="Ammonium transporter AmtB like domains"/>
    <property type="match status" value="1"/>
</dbReference>
<dbReference type="InterPro" id="IPR001905">
    <property type="entry name" value="Ammonium_transpt"/>
</dbReference>
<evidence type="ECO:0000256" key="1">
    <source>
        <dbReference type="ARBA" id="ARBA00001946"/>
    </source>
</evidence>
<dbReference type="AlphaFoldDB" id="A0A8J2XPY8"/>
<feature type="transmembrane region" description="Helical" evidence="7">
    <location>
        <begin position="154"/>
        <end position="176"/>
    </location>
</feature>
<evidence type="ECO:0008006" key="13">
    <source>
        <dbReference type="Google" id="ProtNLM"/>
    </source>
</evidence>
<dbReference type="Gene3D" id="3.30.450.20">
    <property type="entry name" value="PAS domain"/>
    <property type="match status" value="1"/>
</dbReference>
<evidence type="ECO:0000256" key="5">
    <source>
        <dbReference type="ARBA" id="ARBA00022989"/>
    </source>
</evidence>
<dbReference type="InterPro" id="IPR043128">
    <property type="entry name" value="Rev_trsase/Diguanyl_cyclase"/>
</dbReference>
<evidence type="ECO:0000259" key="9">
    <source>
        <dbReference type="PROSITE" id="PS50883"/>
    </source>
</evidence>
<dbReference type="PANTHER" id="PTHR44757:SF2">
    <property type="entry name" value="BIOFILM ARCHITECTURE MAINTENANCE PROTEIN MBAA"/>
    <property type="match status" value="1"/>
</dbReference>
<name>A0A8J2XPY8_9GAMM</name>
<dbReference type="InterPro" id="IPR024041">
    <property type="entry name" value="NH4_transpt_AmtB-like_dom"/>
</dbReference>
<feature type="transmembrane region" description="Helical" evidence="7">
    <location>
        <begin position="223"/>
        <end position="244"/>
    </location>
</feature>
<feature type="domain" description="GGDEF" evidence="10">
    <location>
        <begin position="616"/>
        <end position="749"/>
    </location>
</feature>
<accession>A0A8J2XPY8</accession>
<dbReference type="Gene3D" id="3.30.70.270">
    <property type="match status" value="1"/>
</dbReference>
<dbReference type="SUPFAM" id="SSF55785">
    <property type="entry name" value="PYP-like sensor domain (PAS domain)"/>
    <property type="match status" value="1"/>
</dbReference>
<dbReference type="GO" id="GO:0016020">
    <property type="term" value="C:membrane"/>
    <property type="evidence" value="ECO:0007669"/>
    <property type="project" value="UniProtKB-SubCell"/>
</dbReference>
<evidence type="ECO:0000256" key="3">
    <source>
        <dbReference type="ARBA" id="ARBA00005887"/>
    </source>
</evidence>
<dbReference type="NCBIfam" id="TIGR00229">
    <property type="entry name" value="sensory_box"/>
    <property type="match status" value="1"/>
</dbReference>
<dbReference type="Pfam" id="PF00563">
    <property type="entry name" value="EAL"/>
    <property type="match status" value="1"/>
</dbReference>
<dbReference type="Gene3D" id="3.20.20.450">
    <property type="entry name" value="EAL domain"/>
    <property type="match status" value="1"/>
</dbReference>
<gene>
    <name evidence="11" type="ORF">GCM10011369_25690</name>
</gene>
<evidence type="ECO:0000313" key="12">
    <source>
        <dbReference type="Proteomes" id="UP000619743"/>
    </source>
</evidence>
<dbReference type="CDD" id="cd01948">
    <property type="entry name" value="EAL"/>
    <property type="match status" value="1"/>
</dbReference>
<comment type="subcellular location">
    <subcellularLocation>
        <location evidence="2">Membrane</location>
        <topology evidence="2">Multi-pass membrane protein</topology>
    </subcellularLocation>
</comment>
<dbReference type="FunFam" id="3.30.70.270:FF:000001">
    <property type="entry name" value="Diguanylate cyclase domain protein"/>
    <property type="match status" value="1"/>
</dbReference>
<dbReference type="Proteomes" id="UP000619743">
    <property type="component" value="Unassembled WGS sequence"/>
</dbReference>
<evidence type="ECO:0000256" key="6">
    <source>
        <dbReference type="ARBA" id="ARBA00023136"/>
    </source>
</evidence>
<evidence type="ECO:0000313" key="11">
    <source>
        <dbReference type="EMBL" id="GGA82568.1"/>
    </source>
</evidence>
<dbReference type="OrthoDB" id="9814202at2"/>
<dbReference type="CDD" id="cd01949">
    <property type="entry name" value="GGDEF"/>
    <property type="match status" value="1"/>
</dbReference>
<keyword evidence="12" id="KW-1185">Reference proteome</keyword>
<dbReference type="GO" id="GO:0006355">
    <property type="term" value="P:regulation of DNA-templated transcription"/>
    <property type="evidence" value="ECO:0007669"/>
    <property type="project" value="InterPro"/>
</dbReference>
<feature type="transmembrane region" description="Helical" evidence="7">
    <location>
        <begin position="84"/>
        <end position="105"/>
    </location>
</feature>
<dbReference type="EMBL" id="BMDX01000013">
    <property type="protein sequence ID" value="GGA82568.1"/>
    <property type="molecule type" value="Genomic_DNA"/>
</dbReference>
<dbReference type="InterPro" id="IPR029787">
    <property type="entry name" value="Nucleotide_cyclase"/>
</dbReference>
<proteinExistence type="inferred from homology"/>
<keyword evidence="6 7" id="KW-0472">Membrane</keyword>
<dbReference type="SUPFAM" id="SSF55073">
    <property type="entry name" value="Nucleotide cyclase"/>
    <property type="match status" value="1"/>
</dbReference>
<dbReference type="Pfam" id="PF00990">
    <property type="entry name" value="GGDEF"/>
    <property type="match status" value="1"/>
</dbReference>